<dbReference type="CDD" id="cd04485">
    <property type="entry name" value="DnaE_OBF"/>
    <property type="match status" value="1"/>
</dbReference>
<dbReference type="Gene3D" id="2.40.50.140">
    <property type="entry name" value="Nucleic acid-binding proteins"/>
    <property type="match status" value="1"/>
</dbReference>
<evidence type="ECO:0000256" key="9">
    <source>
        <dbReference type="ARBA" id="ARBA00025611"/>
    </source>
</evidence>
<proteinExistence type="inferred from homology"/>
<dbReference type="EC" id="2.7.7.7" evidence="3"/>
<dbReference type="InterPro" id="IPR004805">
    <property type="entry name" value="DnaE2/DnaE/PolC"/>
</dbReference>
<dbReference type="InterPro" id="IPR040982">
    <property type="entry name" value="DNA_pol3_finger"/>
</dbReference>
<dbReference type="GO" id="GO:0003887">
    <property type="term" value="F:DNA-directed DNA polymerase activity"/>
    <property type="evidence" value="ECO:0007669"/>
    <property type="project" value="UniProtKB-KW"/>
</dbReference>
<dbReference type="EMBL" id="AEEH01000014">
    <property type="protein sequence ID" value="EFM26167.1"/>
    <property type="molecule type" value="Genomic_DNA"/>
</dbReference>
<dbReference type="InterPro" id="IPR011708">
    <property type="entry name" value="DNA_pol3_alpha_NTPase_dom"/>
</dbReference>
<dbReference type="PANTHER" id="PTHR32294:SF0">
    <property type="entry name" value="DNA POLYMERASE III SUBUNIT ALPHA"/>
    <property type="match status" value="1"/>
</dbReference>
<dbReference type="GO" id="GO:0006260">
    <property type="term" value="P:DNA replication"/>
    <property type="evidence" value="ECO:0007669"/>
    <property type="project" value="UniProtKB-KW"/>
</dbReference>
<evidence type="ECO:0000256" key="5">
    <source>
        <dbReference type="ARBA" id="ARBA00022679"/>
    </source>
</evidence>
<organism evidence="12 13">
    <name type="scientific">Peptoniphilus duerdenii ATCC BAA-1640</name>
    <dbReference type="NCBI Taxonomy" id="862517"/>
    <lineage>
        <taxon>Bacteria</taxon>
        <taxon>Bacillati</taxon>
        <taxon>Bacillota</taxon>
        <taxon>Tissierellia</taxon>
        <taxon>Tissierellales</taxon>
        <taxon>Peptoniphilaceae</taxon>
        <taxon>Peptoniphilus</taxon>
    </lineage>
</organism>
<keyword evidence="13" id="KW-1185">Reference proteome</keyword>
<protein>
    <recommendedName>
        <fullName evidence="4">DNA polymerase III subunit alpha</fullName>
        <ecNumber evidence="3">2.7.7.7</ecNumber>
    </recommendedName>
</protein>
<comment type="subcellular location">
    <subcellularLocation>
        <location evidence="1">Cytoplasm</location>
    </subcellularLocation>
</comment>
<dbReference type="eggNOG" id="COG0587">
    <property type="taxonomic scope" value="Bacteria"/>
</dbReference>
<evidence type="ECO:0000256" key="4">
    <source>
        <dbReference type="ARBA" id="ARBA00019114"/>
    </source>
</evidence>
<dbReference type="Pfam" id="PF14579">
    <property type="entry name" value="HHH_6"/>
    <property type="match status" value="1"/>
</dbReference>
<dbReference type="Pfam" id="PF02811">
    <property type="entry name" value="PHP"/>
    <property type="match status" value="1"/>
</dbReference>
<comment type="function">
    <text evidence="9">DNA polymerase III is a complex, multichain enzyme responsible for most of the replicative synthesis in bacteria. This DNA polymerase also exhibits 3' to 5' exonuclease activity. The alpha chain is the DNA polymerase.</text>
</comment>
<dbReference type="Gene3D" id="1.10.10.1600">
    <property type="entry name" value="Bacterial DNA polymerase III alpha subunit, thumb domain"/>
    <property type="match status" value="1"/>
</dbReference>
<dbReference type="InterPro" id="IPR016195">
    <property type="entry name" value="Pol/histidinol_Pase-like"/>
</dbReference>
<dbReference type="Pfam" id="PF17657">
    <property type="entry name" value="DNA_pol3_finger"/>
    <property type="match status" value="1"/>
</dbReference>
<evidence type="ECO:0000256" key="1">
    <source>
        <dbReference type="ARBA" id="ARBA00004496"/>
    </source>
</evidence>
<dbReference type="InterPro" id="IPR003141">
    <property type="entry name" value="Pol/His_phosphatase_N"/>
</dbReference>
<dbReference type="RefSeq" id="WP_008901023.1">
    <property type="nucleotide sequence ID" value="NZ_GL397071.1"/>
</dbReference>
<keyword evidence="7" id="KW-0235">DNA replication</keyword>
<comment type="caution">
    <text evidence="12">The sequence shown here is derived from an EMBL/GenBank/DDBJ whole genome shotgun (WGS) entry which is preliminary data.</text>
</comment>
<dbReference type="CDD" id="cd12113">
    <property type="entry name" value="PHP_PolIIIA_DnaE3"/>
    <property type="match status" value="1"/>
</dbReference>
<dbReference type="Gene3D" id="3.20.20.140">
    <property type="entry name" value="Metal-dependent hydrolases"/>
    <property type="match status" value="1"/>
</dbReference>
<dbReference type="GO" id="GO:0008408">
    <property type="term" value="F:3'-5' exonuclease activity"/>
    <property type="evidence" value="ECO:0007669"/>
    <property type="project" value="InterPro"/>
</dbReference>
<evidence type="ECO:0000256" key="2">
    <source>
        <dbReference type="ARBA" id="ARBA00009496"/>
    </source>
</evidence>
<dbReference type="Pfam" id="PF01336">
    <property type="entry name" value="tRNA_anti-codon"/>
    <property type="match status" value="1"/>
</dbReference>
<dbReference type="InterPro" id="IPR029460">
    <property type="entry name" value="DNAPol_HHH"/>
</dbReference>
<dbReference type="Gene3D" id="1.10.150.870">
    <property type="match status" value="1"/>
</dbReference>
<evidence type="ECO:0000256" key="8">
    <source>
        <dbReference type="ARBA" id="ARBA00022932"/>
    </source>
</evidence>
<dbReference type="InterPro" id="IPR004013">
    <property type="entry name" value="PHP_dom"/>
</dbReference>
<dbReference type="NCBIfam" id="NF005298">
    <property type="entry name" value="PRK06826.1"/>
    <property type="match status" value="1"/>
</dbReference>
<dbReference type="GO" id="GO:0003676">
    <property type="term" value="F:nucleic acid binding"/>
    <property type="evidence" value="ECO:0007669"/>
    <property type="project" value="InterPro"/>
</dbReference>
<dbReference type="InterPro" id="IPR012340">
    <property type="entry name" value="NA-bd_OB-fold"/>
</dbReference>
<reference evidence="12 13" key="1">
    <citation type="submission" date="2010-07" db="EMBL/GenBank/DDBJ databases">
        <authorList>
            <person name="Muzny D."/>
            <person name="Qin X."/>
            <person name="Deng J."/>
            <person name="Jiang H."/>
            <person name="Liu Y."/>
            <person name="Qu J."/>
            <person name="Song X.-Z."/>
            <person name="Zhang L."/>
            <person name="Thornton R."/>
            <person name="Coyle M."/>
            <person name="Francisco L."/>
            <person name="Jackson L."/>
            <person name="Javaid M."/>
            <person name="Korchina V."/>
            <person name="Kovar C."/>
            <person name="Mata R."/>
            <person name="Mathew T."/>
            <person name="Ngo R."/>
            <person name="Nguyen L."/>
            <person name="Nguyen N."/>
            <person name="Okwuonu G."/>
            <person name="Ongeri F."/>
            <person name="Pham C."/>
            <person name="Simmons D."/>
            <person name="Wilczek-Boney K."/>
            <person name="Hale W."/>
            <person name="Jakkamsetti A."/>
            <person name="Pham P."/>
            <person name="Ruth R."/>
            <person name="San Lucas F."/>
            <person name="Warren J."/>
            <person name="Zhang J."/>
            <person name="Zhao Z."/>
            <person name="Zhou C."/>
            <person name="Zhu D."/>
            <person name="Lee S."/>
            <person name="Bess C."/>
            <person name="Blankenburg K."/>
            <person name="Forbes L."/>
            <person name="Fu Q."/>
            <person name="Gubbala S."/>
            <person name="Hirani K."/>
            <person name="Jayaseelan J.C."/>
            <person name="Lara F."/>
            <person name="Munidasa M."/>
            <person name="Palculict T."/>
            <person name="Patil S."/>
            <person name="Pu L.-L."/>
            <person name="Saada N."/>
            <person name="Tang L."/>
            <person name="Weissenberger G."/>
            <person name="Zhu Y."/>
            <person name="Hemphill L."/>
            <person name="Shang Y."/>
            <person name="Youmans B."/>
            <person name="Ayvaz T."/>
            <person name="Ross M."/>
            <person name="Santibanez J."/>
            <person name="Aqrawi P."/>
            <person name="Gross S."/>
            <person name="Joshi V."/>
            <person name="Fowler G."/>
            <person name="Nazareth L."/>
            <person name="Reid J."/>
            <person name="Worley K."/>
            <person name="Petrosino J."/>
            <person name="Highlander S."/>
            <person name="Gibbs R."/>
        </authorList>
    </citation>
    <scope>NUCLEOTIDE SEQUENCE [LARGE SCALE GENOMIC DNA]</scope>
    <source>
        <strain evidence="12 13">ATCC BAA-1640</strain>
    </source>
</reference>
<comment type="similarity">
    <text evidence="2">Belongs to the DNA polymerase type-C family. DnaE subfamily.</text>
</comment>
<keyword evidence="6 12" id="KW-0548">Nucleotidyltransferase</keyword>
<comment type="catalytic activity">
    <reaction evidence="10">
        <text>DNA(n) + a 2'-deoxyribonucleoside 5'-triphosphate = DNA(n+1) + diphosphate</text>
        <dbReference type="Rhea" id="RHEA:22508"/>
        <dbReference type="Rhea" id="RHEA-COMP:17339"/>
        <dbReference type="Rhea" id="RHEA-COMP:17340"/>
        <dbReference type="ChEBI" id="CHEBI:33019"/>
        <dbReference type="ChEBI" id="CHEBI:61560"/>
        <dbReference type="ChEBI" id="CHEBI:173112"/>
        <dbReference type="EC" id="2.7.7.7"/>
    </reaction>
</comment>
<dbReference type="STRING" id="862517.HMPREF9225_0187"/>
<keyword evidence="5 12" id="KW-0808">Transferase</keyword>
<dbReference type="SUPFAM" id="SSF89550">
    <property type="entry name" value="PHP domain-like"/>
    <property type="match status" value="1"/>
</dbReference>
<dbReference type="InterPro" id="IPR004365">
    <property type="entry name" value="NA-bd_OB_tRNA"/>
</dbReference>
<accession>E0NJ48</accession>
<feature type="domain" description="Polymerase/histidinol phosphatase N-terminal" evidence="11">
    <location>
        <begin position="3"/>
        <end position="70"/>
    </location>
</feature>
<dbReference type="PANTHER" id="PTHR32294">
    <property type="entry name" value="DNA POLYMERASE III SUBUNIT ALPHA"/>
    <property type="match status" value="1"/>
</dbReference>
<dbReference type="AlphaFoldDB" id="E0NJ48"/>
<gene>
    <name evidence="12" type="primary">dnaE</name>
    <name evidence="12" type="ORF">HMPREF9225_0187</name>
</gene>
<dbReference type="HOGENOM" id="CLU_001600_0_0_9"/>
<dbReference type="NCBIfam" id="TIGR00594">
    <property type="entry name" value="polc"/>
    <property type="match status" value="1"/>
</dbReference>
<dbReference type="InterPro" id="IPR041931">
    <property type="entry name" value="DNA_pol3_alpha_thumb_dom"/>
</dbReference>
<keyword evidence="8" id="KW-0239">DNA-directed DNA polymerase</keyword>
<dbReference type="Proteomes" id="UP000003280">
    <property type="component" value="Unassembled WGS sequence"/>
</dbReference>
<dbReference type="NCBIfam" id="NF004226">
    <property type="entry name" value="PRK05673.1"/>
    <property type="match status" value="1"/>
</dbReference>
<dbReference type="SMART" id="SM00481">
    <property type="entry name" value="POLIIIAc"/>
    <property type="match status" value="1"/>
</dbReference>
<evidence type="ECO:0000259" key="11">
    <source>
        <dbReference type="SMART" id="SM00481"/>
    </source>
</evidence>
<evidence type="ECO:0000256" key="6">
    <source>
        <dbReference type="ARBA" id="ARBA00022695"/>
    </source>
</evidence>
<dbReference type="GO" id="GO:0005737">
    <property type="term" value="C:cytoplasm"/>
    <property type="evidence" value="ECO:0007669"/>
    <property type="project" value="UniProtKB-SubCell"/>
</dbReference>
<evidence type="ECO:0000256" key="3">
    <source>
        <dbReference type="ARBA" id="ARBA00012417"/>
    </source>
</evidence>
<dbReference type="OrthoDB" id="9803237at2"/>
<name>E0NJ48_9FIRM</name>
<evidence type="ECO:0000313" key="13">
    <source>
        <dbReference type="Proteomes" id="UP000003280"/>
    </source>
</evidence>
<sequence length="1140" mass="130111">MFTHLHVHTEYSLLDGSTRIKELPKKVKELGMDSIAITDHGNMFGAIQFYKACKDEGVKPIMGCEVYVSSTNLNVKDRTSKRYHLILLAENNKGYENLMKIVSKGWVDGFYYKPRVDKKVLREYSEGIIALSACLQGEVQRKILDRDFEAARKAALEYQDIFGKDNFFLEVQNHGIREQLEANIHLRNLSGELGIPLAATNDVHYLEKSDAKAHDVLLCIQTGTILSDGKRMKFPSDEFYLKSEDEMKEALPDFVDAIENTYEIAKRCNVTIEFHNYHLPKFDVPDGYTNDEYLKELALKGLREKYENLDEKIMERFNFELNTIISMGYTDYFLIVWDFINYAKENGIMVGPGRGSAAGSIISYGLGIIDVDPLRFDLLFERFLNPERVSMPDIDIDFCYERREEVIEYVNRKYGKDHVAQIATFGTMAARGAIRDVGRVMDISYSKVDQVAKMIPQELNITINKAIEMSEDLRNAMRDDPQVKGIIDTALKVEGLPRHMSTHAAGVVISNRDVTDYVPLARTDEQLLTQFNMTELEELGLLKMDFLGLRTLTVIRDAVNMVKENYGIEIDFKDQGFDDKEVIDLFKHANTLGIFQFESSGMRAFLKELKADAFEDLVAANALFRPGPMSQIPRFIESKHDPSKISYIHPSLEPILNVTYGCIVYQEQVMQIVQQIGGYSLGRADLVRRAMSKKKMSVMEEERNNFIYGLKDEEGNVLIKGALANGVDEKSANEIYDLMIDFANYAFNKSHSVAYSVVAYRTAFLKRYYPKEFMASQISSFMSSPKQVALYAEELKRLNIKLLPPSVNESRNKFTVEEDAVRFGLKAVKNVGDNFIDAIVEARKEKKFTSMTDFIRRVVEVNSSAINKRALESLIKAGAFDFLPGNRAKYLAVYERILESVQSGIKNNVKGQFSMFNEKTDEDDLPNLKDFDEKTKLNMEYEMLGIYASGHPLNPYRNAIENNSSTNTSKIFENPVNGQNVKISGIIKQKRNLITKNNKMMCFATLEDFFGTIELIVFPNVFQNYGYLVEEEEVISVTGTVSASDVEEPKILVNTIEPLKESDNRTLYIAVKSFDEGINRALTGIFRKYRGNNPIIIYDENKKTPFKIIKDLYIDLDKVEELKYEVLPLIDNDPNKFVVK</sequence>
<evidence type="ECO:0000256" key="10">
    <source>
        <dbReference type="ARBA" id="ARBA00049244"/>
    </source>
</evidence>
<evidence type="ECO:0000256" key="7">
    <source>
        <dbReference type="ARBA" id="ARBA00022705"/>
    </source>
</evidence>
<evidence type="ECO:0000313" key="12">
    <source>
        <dbReference type="EMBL" id="EFM26167.1"/>
    </source>
</evidence>
<dbReference type="Pfam" id="PF07733">
    <property type="entry name" value="DNA_pol3_alpha"/>
    <property type="match status" value="1"/>
</dbReference>